<feature type="region of interest" description="Disordered" evidence="1">
    <location>
        <begin position="18"/>
        <end position="71"/>
    </location>
</feature>
<protein>
    <submittedName>
        <fullName evidence="2">Uncharacterized protein</fullName>
    </submittedName>
</protein>
<comment type="caution">
    <text evidence="2">The sequence shown here is derived from an EMBL/GenBank/DDBJ whole genome shotgun (WGS) entry which is preliminary data.</text>
</comment>
<dbReference type="Proteomes" id="UP000729402">
    <property type="component" value="Unassembled WGS sequence"/>
</dbReference>
<sequence>MDRQWGEGYKIKWVPELEGVRVERPKPDELKVREEDRGADEFSKGKEGDRKEQRDSSNSSMNKENFSAQGGKALDDLELGGESEDGSDDDVLSHLPAQYYAPVDVDEADGIEERGQQCLMITDKGPLSTIKGHEMRSFHNPSGCGSAKAVEELSGGVVDNMIVNQCSLVKDLTAGDGVLVPSEGVPDGELHKKDKRLRANKGKKMKNPLVAVRQSQRIKRDGVPIHLKAQKRADAKNDVSGYLRRGFGGGTSEGCSEVCHRSVFGVCLLQLLQRSVPVGGVRQYAMTGFVPMASGRRRRRTGFEPGEPGSSGWLDARGAGSSVTVAAKVVRVGPRVEACQVKAESAERGSG</sequence>
<reference evidence="2" key="1">
    <citation type="journal article" date="2021" name="bioRxiv">
        <title>Whole Genome Assembly and Annotation of Northern Wild Rice, Zizania palustris L., Supports a Whole Genome Duplication in the Zizania Genus.</title>
        <authorList>
            <person name="Haas M."/>
            <person name="Kono T."/>
            <person name="Macchietto M."/>
            <person name="Millas R."/>
            <person name="McGilp L."/>
            <person name="Shao M."/>
            <person name="Duquette J."/>
            <person name="Hirsch C.N."/>
            <person name="Kimball J."/>
        </authorList>
    </citation>
    <scope>NUCLEOTIDE SEQUENCE</scope>
    <source>
        <tissue evidence="2">Fresh leaf tissue</tissue>
    </source>
</reference>
<evidence type="ECO:0000313" key="2">
    <source>
        <dbReference type="EMBL" id="KAG8066588.1"/>
    </source>
</evidence>
<feature type="compositionally biased region" description="Polar residues" evidence="1">
    <location>
        <begin position="56"/>
        <end position="68"/>
    </location>
</feature>
<dbReference type="EMBL" id="JAAALK010000285">
    <property type="protein sequence ID" value="KAG8066588.1"/>
    <property type="molecule type" value="Genomic_DNA"/>
</dbReference>
<proteinExistence type="predicted"/>
<feature type="compositionally biased region" description="Basic and acidic residues" evidence="1">
    <location>
        <begin position="18"/>
        <end position="55"/>
    </location>
</feature>
<gene>
    <name evidence="2" type="ORF">GUJ93_ZPchr0004g38252</name>
</gene>
<keyword evidence="3" id="KW-1185">Reference proteome</keyword>
<organism evidence="2 3">
    <name type="scientific">Zizania palustris</name>
    <name type="common">Northern wild rice</name>
    <dbReference type="NCBI Taxonomy" id="103762"/>
    <lineage>
        <taxon>Eukaryota</taxon>
        <taxon>Viridiplantae</taxon>
        <taxon>Streptophyta</taxon>
        <taxon>Embryophyta</taxon>
        <taxon>Tracheophyta</taxon>
        <taxon>Spermatophyta</taxon>
        <taxon>Magnoliopsida</taxon>
        <taxon>Liliopsida</taxon>
        <taxon>Poales</taxon>
        <taxon>Poaceae</taxon>
        <taxon>BOP clade</taxon>
        <taxon>Oryzoideae</taxon>
        <taxon>Oryzeae</taxon>
        <taxon>Zizaniinae</taxon>
        <taxon>Zizania</taxon>
    </lineage>
</organism>
<evidence type="ECO:0000256" key="1">
    <source>
        <dbReference type="SAM" id="MobiDB-lite"/>
    </source>
</evidence>
<dbReference type="AlphaFoldDB" id="A0A8J5W014"/>
<reference evidence="2" key="2">
    <citation type="submission" date="2021-02" db="EMBL/GenBank/DDBJ databases">
        <authorList>
            <person name="Kimball J.A."/>
            <person name="Haas M.W."/>
            <person name="Macchietto M."/>
            <person name="Kono T."/>
            <person name="Duquette J."/>
            <person name="Shao M."/>
        </authorList>
    </citation>
    <scope>NUCLEOTIDE SEQUENCE</scope>
    <source>
        <tissue evidence="2">Fresh leaf tissue</tissue>
    </source>
</reference>
<name>A0A8J5W014_ZIZPA</name>
<accession>A0A8J5W014</accession>
<evidence type="ECO:0000313" key="3">
    <source>
        <dbReference type="Proteomes" id="UP000729402"/>
    </source>
</evidence>